<keyword evidence="1" id="KW-0328">Glycosyltransferase</keyword>
<dbReference type="SUPFAM" id="SSF53756">
    <property type="entry name" value="UDP-Glycosyltransferase/glycogen phosphorylase"/>
    <property type="match status" value="1"/>
</dbReference>
<dbReference type="InterPro" id="IPR028098">
    <property type="entry name" value="Glyco_trans_4-like_N"/>
</dbReference>
<dbReference type="GO" id="GO:0016757">
    <property type="term" value="F:glycosyltransferase activity"/>
    <property type="evidence" value="ECO:0007669"/>
    <property type="project" value="UniProtKB-KW"/>
</dbReference>
<comment type="caution">
    <text evidence="5">The sequence shown here is derived from an EMBL/GenBank/DDBJ whole genome shotgun (WGS) entry which is preliminary data.</text>
</comment>
<dbReference type="Proteomes" id="UP000283832">
    <property type="component" value="Unassembled WGS sequence"/>
</dbReference>
<protein>
    <submittedName>
        <fullName evidence="5">Glycosyltransferase</fullName>
    </submittedName>
</protein>
<dbReference type="Pfam" id="PF13579">
    <property type="entry name" value="Glyco_trans_4_4"/>
    <property type="match status" value="1"/>
</dbReference>
<name>A0A418MXI8_9ACTN</name>
<evidence type="ECO:0000313" key="5">
    <source>
        <dbReference type="EMBL" id="RIV39641.1"/>
    </source>
</evidence>
<evidence type="ECO:0000256" key="1">
    <source>
        <dbReference type="ARBA" id="ARBA00022676"/>
    </source>
</evidence>
<evidence type="ECO:0000259" key="4">
    <source>
        <dbReference type="Pfam" id="PF13579"/>
    </source>
</evidence>
<dbReference type="PANTHER" id="PTHR12526">
    <property type="entry name" value="GLYCOSYLTRANSFERASE"/>
    <property type="match status" value="1"/>
</dbReference>
<evidence type="ECO:0000256" key="2">
    <source>
        <dbReference type="ARBA" id="ARBA00022679"/>
    </source>
</evidence>
<sequence>MPRDDAAVHGPYRVLMTHRFFEPGFRAGGPVRAIARLLDSCSEQVTVTLVTGDHDLGVPQPYPGLSGRWLDRGRSRIFYLSTRSPRQWWGLWRTLRREPFDLLYVNSLWCPFSITAILATRLRLIRAARVTIAPRGEFSPAALALKATKKEIFLRLWGPFLRRGDVRWHATCQLEADLIRRRLPWATALVCADEVDLPAEPIPPVRLADRLRLVFVGRVSPMKNLTLTLAALARTTSPITFDIYGPAEDPAYWARCRQLISQLPSTVEVAYRGELHPDLVRETFAQYDAYAMPTLGENFGYTIVESLSASCPVLCSDRTPWTGVLAAGGGVVLTRLTEDELADQLERLARMSPAERLALRGSAADAYRTWAAGERGVHILDQMRLADRPGPAPRVGQRPYSSR</sequence>
<proteinExistence type="predicted"/>
<dbReference type="EMBL" id="QXEC01000005">
    <property type="protein sequence ID" value="RIV39641.1"/>
    <property type="molecule type" value="Genomic_DNA"/>
</dbReference>
<dbReference type="CDD" id="cd03801">
    <property type="entry name" value="GT4_PimA-like"/>
    <property type="match status" value="1"/>
</dbReference>
<keyword evidence="6" id="KW-1185">Reference proteome</keyword>
<dbReference type="AlphaFoldDB" id="A0A418MXI8"/>
<reference evidence="5 6" key="1">
    <citation type="submission" date="2018-08" db="EMBL/GenBank/DDBJ databases">
        <title>Jishengella sp. nov., isolated from a root of Azadirachta indica A. Juss. var. siamensis Valenton.</title>
        <authorList>
            <person name="Kuncharoen N."/>
            <person name="Tanasupawat S."/>
            <person name="Kudo T."/>
            <person name="Ohkuma M."/>
        </authorList>
    </citation>
    <scope>NUCLEOTIDE SEQUENCE [LARGE SCALE GENOMIC DNA]</scope>
    <source>
        <strain evidence="5 6">AZ1-13</strain>
    </source>
</reference>
<gene>
    <name evidence="5" type="ORF">D2L64_07420</name>
</gene>
<organism evidence="5 6">
    <name type="scientific">Micromonospora radicis</name>
    <dbReference type="NCBI Taxonomy" id="1894971"/>
    <lineage>
        <taxon>Bacteria</taxon>
        <taxon>Bacillati</taxon>
        <taxon>Actinomycetota</taxon>
        <taxon>Actinomycetes</taxon>
        <taxon>Micromonosporales</taxon>
        <taxon>Micromonosporaceae</taxon>
        <taxon>Micromonospora</taxon>
    </lineage>
</organism>
<keyword evidence="2 5" id="KW-0808">Transferase</keyword>
<dbReference type="Gene3D" id="3.40.50.2000">
    <property type="entry name" value="Glycogen Phosphorylase B"/>
    <property type="match status" value="2"/>
</dbReference>
<feature type="domain" description="Glycosyl transferase family 1" evidence="3">
    <location>
        <begin position="210"/>
        <end position="352"/>
    </location>
</feature>
<accession>A0A418MXI8</accession>
<evidence type="ECO:0000313" key="6">
    <source>
        <dbReference type="Proteomes" id="UP000283832"/>
    </source>
</evidence>
<dbReference type="InterPro" id="IPR001296">
    <property type="entry name" value="Glyco_trans_1"/>
</dbReference>
<feature type="domain" description="Glycosyltransferase subfamily 4-like N-terminal" evidence="4">
    <location>
        <begin position="28"/>
        <end position="184"/>
    </location>
</feature>
<evidence type="ECO:0000259" key="3">
    <source>
        <dbReference type="Pfam" id="PF00534"/>
    </source>
</evidence>
<dbReference type="Pfam" id="PF00534">
    <property type="entry name" value="Glycos_transf_1"/>
    <property type="match status" value="1"/>
</dbReference>